<protein>
    <submittedName>
        <fullName evidence="1">Uncharacterized protein</fullName>
    </submittedName>
</protein>
<gene>
    <name evidence="1" type="ORF">DFR42_105166</name>
</gene>
<organism evidence="1 2">
    <name type="scientific">Undibacterium pigrum</name>
    <dbReference type="NCBI Taxonomy" id="401470"/>
    <lineage>
        <taxon>Bacteria</taxon>
        <taxon>Pseudomonadati</taxon>
        <taxon>Pseudomonadota</taxon>
        <taxon>Betaproteobacteria</taxon>
        <taxon>Burkholderiales</taxon>
        <taxon>Oxalobacteraceae</taxon>
        <taxon>Undibacterium</taxon>
    </lineage>
</organism>
<dbReference type="AlphaFoldDB" id="A0A318J424"/>
<keyword evidence="2" id="KW-1185">Reference proteome</keyword>
<dbReference type="Proteomes" id="UP000247792">
    <property type="component" value="Unassembled WGS sequence"/>
</dbReference>
<name>A0A318J424_9BURK</name>
<evidence type="ECO:0000313" key="2">
    <source>
        <dbReference type="Proteomes" id="UP000247792"/>
    </source>
</evidence>
<comment type="caution">
    <text evidence="1">The sequence shown here is derived from an EMBL/GenBank/DDBJ whole genome shotgun (WGS) entry which is preliminary data.</text>
</comment>
<proteinExistence type="predicted"/>
<evidence type="ECO:0000313" key="1">
    <source>
        <dbReference type="EMBL" id="PXX42508.1"/>
    </source>
</evidence>
<sequence>MTMLYPALKEFVERKLPRSLREAEKASVASFSLLSKENIEDLNALKKSSALFAIAYLEYILTEDIASSANSYVYDVLIGKMDIEAFNKIHGSTSNV</sequence>
<accession>A0A318J424</accession>
<dbReference type="RefSeq" id="WP_110256059.1">
    <property type="nucleotide sequence ID" value="NZ_QJKB01000005.1"/>
</dbReference>
<dbReference type="EMBL" id="QJKB01000005">
    <property type="protein sequence ID" value="PXX42508.1"/>
    <property type="molecule type" value="Genomic_DNA"/>
</dbReference>
<reference evidence="1 2" key="1">
    <citation type="submission" date="2018-05" db="EMBL/GenBank/DDBJ databases">
        <title>Genomic Encyclopedia of Type Strains, Phase IV (KMG-IV): sequencing the most valuable type-strain genomes for metagenomic binning, comparative biology and taxonomic classification.</title>
        <authorList>
            <person name="Goeker M."/>
        </authorList>
    </citation>
    <scope>NUCLEOTIDE SEQUENCE [LARGE SCALE GENOMIC DNA]</scope>
    <source>
        <strain evidence="1 2">DSM 19792</strain>
    </source>
</reference>